<sequence>MGLLGMMAALLLGGCAGMSGERSDRDVSAQIDRAATAVAPWGVGEVVATGSLPSGGGPVEVYRRFVGVSVNGFFVVQDFYAHGDAKLSDPYELMQQRDVSEAGFDAWRGEAISGPYLGWYSDGGEKYQLFFVHGRQSGDAVMWGEDGAKAIEGMYEDGLAHGRWTVWHDNGQMRETGAYVHDHQQGLWQEWYANGQLASEGAYQDGEPDGVWCYWYENGHKSMSGFFEKGQRRGVWQRWSESGELIEKMDYGGMVPAL</sequence>
<gene>
    <name evidence="1" type="ORF">CUZ56_01852</name>
</gene>
<comment type="caution">
    <text evidence="1">The sequence shown here is derived from an EMBL/GenBank/DDBJ whole genome shotgun (WGS) entry which is preliminary data.</text>
</comment>
<evidence type="ECO:0008006" key="3">
    <source>
        <dbReference type="Google" id="ProtNLM"/>
    </source>
</evidence>
<dbReference type="Proteomes" id="UP000286947">
    <property type="component" value="Unassembled WGS sequence"/>
</dbReference>
<name>A0A433SCV0_9BURK</name>
<dbReference type="Pfam" id="PF07661">
    <property type="entry name" value="MORN_2"/>
    <property type="match status" value="2"/>
</dbReference>
<organism evidence="1 2">
    <name type="scientific">Saezia sanguinis</name>
    <dbReference type="NCBI Taxonomy" id="1965230"/>
    <lineage>
        <taxon>Bacteria</taxon>
        <taxon>Pseudomonadati</taxon>
        <taxon>Pseudomonadota</taxon>
        <taxon>Betaproteobacteria</taxon>
        <taxon>Burkholderiales</taxon>
        <taxon>Saeziaceae</taxon>
        <taxon>Saezia</taxon>
    </lineage>
</organism>
<accession>A0A433SCV0</accession>
<dbReference type="InterPro" id="IPR011652">
    <property type="entry name" value="MORN_2"/>
</dbReference>
<reference evidence="1 2" key="1">
    <citation type="submission" date="2018-01" db="EMBL/GenBank/DDBJ databases">
        <title>Saezia sanguinis gen. nov., sp. nov., in the order Burkholderiales isolated from human blood.</title>
        <authorList>
            <person name="Medina-Pascual M.J."/>
            <person name="Valdezate S."/>
            <person name="Monzon S."/>
            <person name="Cuesta I."/>
            <person name="Carrasco G."/>
            <person name="Villalon P."/>
            <person name="Saez-Nieto J.A."/>
        </authorList>
    </citation>
    <scope>NUCLEOTIDE SEQUENCE [LARGE SCALE GENOMIC DNA]</scope>
    <source>
        <strain evidence="1 2">CNM695-12</strain>
    </source>
</reference>
<protein>
    <recommendedName>
        <fullName evidence="3">Antitoxin YwqK</fullName>
    </recommendedName>
</protein>
<keyword evidence="2" id="KW-1185">Reference proteome</keyword>
<evidence type="ECO:0000313" key="1">
    <source>
        <dbReference type="EMBL" id="RUS66572.1"/>
    </source>
</evidence>
<dbReference type="EMBL" id="PQSP01000004">
    <property type="protein sequence ID" value="RUS66572.1"/>
    <property type="molecule type" value="Genomic_DNA"/>
</dbReference>
<proteinExistence type="predicted"/>
<evidence type="ECO:0000313" key="2">
    <source>
        <dbReference type="Proteomes" id="UP000286947"/>
    </source>
</evidence>
<dbReference type="Gene3D" id="2.20.110.10">
    <property type="entry name" value="Histone H3 K4-specific methyltransferase SET7/9 N-terminal domain"/>
    <property type="match status" value="2"/>
</dbReference>
<dbReference type="AlphaFoldDB" id="A0A433SCV0"/>
<dbReference type="SUPFAM" id="SSF82185">
    <property type="entry name" value="Histone H3 K4-specific methyltransferase SET7/9 N-terminal domain"/>
    <property type="match status" value="1"/>
</dbReference>